<dbReference type="EMBL" id="JBHRXJ010000003">
    <property type="protein sequence ID" value="MFC3527598.1"/>
    <property type="molecule type" value="Genomic_DNA"/>
</dbReference>
<evidence type="ECO:0000313" key="1">
    <source>
        <dbReference type="EMBL" id="MFC3527598.1"/>
    </source>
</evidence>
<dbReference type="RefSeq" id="WP_377743119.1">
    <property type="nucleotide sequence ID" value="NZ_JBHRXJ010000003.1"/>
</dbReference>
<keyword evidence="2" id="KW-1185">Reference proteome</keyword>
<dbReference type="Pfam" id="PF07799">
    <property type="entry name" value="DUF1643"/>
    <property type="match status" value="1"/>
</dbReference>
<dbReference type="Proteomes" id="UP001595721">
    <property type="component" value="Unassembled WGS sequence"/>
</dbReference>
<sequence>MSDRITRNHRDGATRSSAVFSRCGLYRYALTRNWGEAGLRGRRVCFVMLNPSTADHRRNDPTIARCESRAADLGATAYRIVNLFALRATYPQELRLAADPVGPENDAAIRRAARWADLVICAWGMHGAMGDRAAVVERMLRGCGLRLYHLGLTKSGAPRHPLYLKRSLKLNLWD</sequence>
<accession>A0ABV7R3Q3</accession>
<proteinExistence type="predicted"/>
<gene>
    <name evidence="1" type="ORF">ACFOMH_05380</name>
</gene>
<reference evidence="2" key="1">
    <citation type="journal article" date="2019" name="Int. J. Syst. Evol. Microbiol.">
        <title>The Global Catalogue of Microorganisms (GCM) 10K type strain sequencing project: providing services to taxonomists for standard genome sequencing and annotation.</title>
        <authorList>
            <consortium name="The Broad Institute Genomics Platform"/>
            <consortium name="The Broad Institute Genome Sequencing Center for Infectious Disease"/>
            <person name="Wu L."/>
            <person name="Ma J."/>
        </authorList>
    </citation>
    <scope>NUCLEOTIDE SEQUENCE [LARGE SCALE GENOMIC DNA]</scope>
    <source>
        <strain evidence="2">KCTC 42899</strain>
    </source>
</reference>
<organism evidence="1 2">
    <name type="scientific">Paracoccus mangrovi</name>
    <dbReference type="NCBI Taxonomy" id="1715645"/>
    <lineage>
        <taxon>Bacteria</taxon>
        <taxon>Pseudomonadati</taxon>
        <taxon>Pseudomonadota</taxon>
        <taxon>Alphaproteobacteria</taxon>
        <taxon>Rhodobacterales</taxon>
        <taxon>Paracoccaceae</taxon>
        <taxon>Paracoccus</taxon>
    </lineage>
</organism>
<comment type="caution">
    <text evidence="1">The sequence shown here is derived from an EMBL/GenBank/DDBJ whole genome shotgun (WGS) entry which is preliminary data.</text>
</comment>
<dbReference type="InterPro" id="IPR012441">
    <property type="entry name" value="DUF1643"/>
</dbReference>
<protein>
    <submittedName>
        <fullName evidence="1">DUF1643 domain-containing protein</fullName>
    </submittedName>
</protein>
<evidence type="ECO:0000313" key="2">
    <source>
        <dbReference type="Proteomes" id="UP001595721"/>
    </source>
</evidence>
<name>A0ABV7R3Q3_9RHOB</name>